<evidence type="ECO:0000256" key="6">
    <source>
        <dbReference type="ARBA" id="ARBA00023125"/>
    </source>
</evidence>
<dbReference type="Pfam" id="PF12323">
    <property type="entry name" value="HTH_OrfB_IS605"/>
    <property type="match status" value="1"/>
</dbReference>
<keyword evidence="4" id="KW-0479">Metal-binding</keyword>
<comment type="similarity">
    <text evidence="1">In the C-terminal section; belongs to the transposase 35 family.</text>
</comment>
<dbReference type="EMBL" id="PXYX01000018">
    <property type="protein sequence ID" value="PSR26872.1"/>
    <property type="molecule type" value="Genomic_DNA"/>
</dbReference>
<keyword evidence="3" id="KW-0815">Transposition</keyword>
<organism evidence="12 13">
    <name type="scientific">Sulfobacillus thermosulfidooxidans</name>
    <dbReference type="NCBI Taxonomy" id="28034"/>
    <lineage>
        <taxon>Bacteria</taxon>
        <taxon>Bacillati</taxon>
        <taxon>Bacillota</taxon>
        <taxon>Clostridia</taxon>
        <taxon>Eubacteriales</taxon>
        <taxon>Clostridiales Family XVII. Incertae Sedis</taxon>
        <taxon>Sulfobacillus</taxon>
    </lineage>
</organism>
<dbReference type="GO" id="GO:0006310">
    <property type="term" value="P:DNA recombination"/>
    <property type="evidence" value="ECO:0007669"/>
    <property type="project" value="UniProtKB-KW"/>
</dbReference>
<dbReference type="InterPro" id="IPR010095">
    <property type="entry name" value="Cas12f1-like_TNB"/>
</dbReference>
<dbReference type="Pfam" id="PF07282">
    <property type="entry name" value="Cas12f1-like_TNB"/>
    <property type="match status" value="1"/>
</dbReference>
<evidence type="ECO:0000256" key="1">
    <source>
        <dbReference type="ARBA" id="ARBA00008761"/>
    </source>
</evidence>
<evidence type="ECO:0000259" key="9">
    <source>
        <dbReference type="Pfam" id="PF01385"/>
    </source>
</evidence>
<comment type="similarity">
    <text evidence="2">In the N-terminal section; belongs to the transposase 2 family.</text>
</comment>
<feature type="domain" description="Probable transposase IS891/IS1136/IS1341" evidence="9">
    <location>
        <begin position="166"/>
        <end position="273"/>
    </location>
</feature>
<dbReference type="InterPro" id="IPR001959">
    <property type="entry name" value="Transposase"/>
</dbReference>
<feature type="compositionally biased region" description="Basic residues" evidence="8">
    <location>
        <begin position="205"/>
        <end position="221"/>
    </location>
</feature>
<feature type="domain" description="Cas12f1-like TNB" evidence="10">
    <location>
        <begin position="285"/>
        <end position="351"/>
    </location>
</feature>
<reference evidence="12 13" key="1">
    <citation type="journal article" date="2014" name="BMC Genomics">
        <title>Comparison of environmental and isolate Sulfobacillus genomes reveals diverse carbon, sulfur, nitrogen, and hydrogen metabolisms.</title>
        <authorList>
            <person name="Justice N.B."/>
            <person name="Norman A."/>
            <person name="Brown C.T."/>
            <person name="Singh A."/>
            <person name="Thomas B.C."/>
            <person name="Banfield J.F."/>
        </authorList>
    </citation>
    <scope>NUCLEOTIDE SEQUENCE [LARGE SCALE GENOMIC DNA]</scope>
    <source>
        <strain evidence="12">AMDSBA5</strain>
    </source>
</reference>
<dbReference type="NCBIfam" id="NF040570">
    <property type="entry name" value="guided_TnpB"/>
    <property type="match status" value="1"/>
</dbReference>
<dbReference type="InterPro" id="IPR051399">
    <property type="entry name" value="RNA-guided_DNA_endo/Transpos"/>
</dbReference>
<evidence type="ECO:0000313" key="12">
    <source>
        <dbReference type="EMBL" id="PSR26872.1"/>
    </source>
</evidence>
<dbReference type="InterPro" id="IPR021027">
    <property type="entry name" value="Transposase_put_HTH"/>
</dbReference>
<dbReference type="PANTHER" id="PTHR30405:SF25">
    <property type="entry name" value="RNA-GUIDED DNA ENDONUCLEASE INSQ-RELATED"/>
    <property type="match status" value="1"/>
</dbReference>
<dbReference type="Pfam" id="PF01385">
    <property type="entry name" value="OrfB_IS605"/>
    <property type="match status" value="1"/>
</dbReference>
<proteinExistence type="inferred from homology"/>
<evidence type="ECO:0000256" key="5">
    <source>
        <dbReference type="ARBA" id="ARBA00022833"/>
    </source>
</evidence>
<dbReference type="PANTHER" id="PTHR30405">
    <property type="entry name" value="TRANSPOSASE"/>
    <property type="match status" value="1"/>
</dbReference>
<keyword evidence="6" id="KW-0238">DNA-binding</keyword>
<evidence type="ECO:0000256" key="2">
    <source>
        <dbReference type="ARBA" id="ARBA00011044"/>
    </source>
</evidence>
<dbReference type="GO" id="GO:0003677">
    <property type="term" value="F:DNA binding"/>
    <property type="evidence" value="ECO:0007669"/>
    <property type="project" value="UniProtKB-KW"/>
</dbReference>
<sequence length="363" mass="42385">MSVLRFLLEPTQEQEQKLFYTFYLCRKLYNQALEERITSYREKGISIGYTDQQNRLPAWKREHPEYKGVHSQVLQNVLQRLDQAFVNFFEKRARFPKFKNKFMFRSITYPQARASYFHENQVYLPKIGWVRMMAHLPFDPASVKMVNVKFHDGQWYVNLTYVTEAAVPLTEIQNAVGIDLGLLSLIATSDGEFFENPQWLQKSEKRLKRKQRQFSRKQKGSKNRERAKDELQGIHDHVANQRKDHLHKVSRSLVDRYDLICMEDLPVKGMMKNHRLAKSIANAGWGRLTAYIEYKVKFAGKMVIKVPPHHTSQLCSSGCGTMVKKDLSVRIHQCPTCGLEIDRDVNAAINILHRGLEILQQVS</sequence>
<dbReference type="NCBIfam" id="TIGR01766">
    <property type="entry name" value="IS200/IS605 family accessory protein TnpB-like domain"/>
    <property type="match status" value="1"/>
</dbReference>
<evidence type="ECO:0000313" key="13">
    <source>
        <dbReference type="Proteomes" id="UP000242705"/>
    </source>
</evidence>
<feature type="domain" description="Transposase putative helix-turn-helix" evidence="11">
    <location>
        <begin position="5"/>
        <end position="43"/>
    </location>
</feature>
<keyword evidence="7" id="KW-0233">DNA recombination</keyword>
<dbReference type="GO" id="GO:0032196">
    <property type="term" value="P:transposition"/>
    <property type="evidence" value="ECO:0007669"/>
    <property type="project" value="UniProtKB-KW"/>
</dbReference>
<comment type="caution">
    <text evidence="12">The sequence shown here is derived from an EMBL/GenBank/DDBJ whole genome shotgun (WGS) entry which is preliminary data.</text>
</comment>
<dbReference type="GO" id="GO:0046872">
    <property type="term" value="F:metal ion binding"/>
    <property type="evidence" value="ECO:0007669"/>
    <property type="project" value="UniProtKB-KW"/>
</dbReference>
<evidence type="ECO:0000256" key="3">
    <source>
        <dbReference type="ARBA" id="ARBA00022578"/>
    </source>
</evidence>
<evidence type="ECO:0000259" key="11">
    <source>
        <dbReference type="Pfam" id="PF12323"/>
    </source>
</evidence>
<evidence type="ECO:0000256" key="8">
    <source>
        <dbReference type="SAM" id="MobiDB-lite"/>
    </source>
</evidence>
<evidence type="ECO:0000256" key="7">
    <source>
        <dbReference type="ARBA" id="ARBA00023172"/>
    </source>
</evidence>
<feature type="region of interest" description="Disordered" evidence="8">
    <location>
        <begin position="205"/>
        <end position="228"/>
    </location>
</feature>
<protein>
    <submittedName>
        <fullName evidence="12">Transposase</fullName>
    </submittedName>
</protein>
<dbReference type="Proteomes" id="UP000242705">
    <property type="component" value="Unassembled WGS sequence"/>
</dbReference>
<keyword evidence="5" id="KW-0862">Zinc</keyword>
<name>A0A2T2WXC0_SULTH</name>
<evidence type="ECO:0000259" key="10">
    <source>
        <dbReference type="Pfam" id="PF07282"/>
    </source>
</evidence>
<evidence type="ECO:0000256" key="4">
    <source>
        <dbReference type="ARBA" id="ARBA00022723"/>
    </source>
</evidence>
<accession>A0A2T2WXC0</accession>
<dbReference type="AlphaFoldDB" id="A0A2T2WXC0"/>
<gene>
    <name evidence="12" type="ORF">C7B47_09795</name>
</gene>